<accession>A0AAV4MWS7</accession>
<gene>
    <name evidence="2" type="primary">X975_18988</name>
    <name evidence="2" type="ORF">CEXT_499871</name>
</gene>
<comment type="caution">
    <text evidence="2">The sequence shown here is derived from an EMBL/GenBank/DDBJ whole genome shotgun (WGS) entry which is preliminary data.</text>
</comment>
<reference evidence="2 3" key="1">
    <citation type="submission" date="2021-06" db="EMBL/GenBank/DDBJ databases">
        <title>Caerostris extrusa draft genome.</title>
        <authorList>
            <person name="Kono N."/>
            <person name="Arakawa K."/>
        </authorList>
    </citation>
    <scope>NUCLEOTIDE SEQUENCE [LARGE SCALE GENOMIC DNA]</scope>
</reference>
<keyword evidence="3" id="KW-1185">Reference proteome</keyword>
<evidence type="ECO:0000313" key="2">
    <source>
        <dbReference type="EMBL" id="GIX76339.1"/>
    </source>
</evidence>
<evidence type="ECO:0000313" key="3">
    <source>
        <dbReference type="Proteomes" id="UP001054945"/>
    </source>
</evidence>
<dbReference type="EMBL" id="BPLR01020245">
    <property type="protein sequence ID" value="GIX76339.1"/>
    <property type="molecule type" value="Genomic_DNA"/>
</dbReference>
<organism evidence="2 3">
    <name type="scientific">Caerostris extrusa</name>
    <name type="common">Bark spider</name>
    <name type="synonym">Caerostris bankana</name>
    <dbReference type="NCBI Taxonomy" id="172846"/>
    <lineage>
        <taxon>Eukaryota</taxon>
        <taxon>Metazoa</taxon>
        <taxon>Ecdysozoa</taxon>
        <taxon>Arthropoda</taxon>
        <taxon>Chelicerata</taxon>
        <taxon>Arachnida</taxon>
        <taxon>Araneae</taxon>
        <taxon>Araneomorphae</taxon>
        <taxon>Entelegynae</taxon>
        <taxon>Araneoidea</taxon>
        <taxon>Araneidae</taxon>
        <taxon>Caerostris</taxon>
    </lineage>
</organism>
<feature type="region of interest" description="Disordered" evidence="1">
    <location>
        <begin position="1"/>
        <end position="20"/>
    </location>
</feature>
<dbReference type="Proteomes" id="UP001054945">
    <property type="component" value="Unassembled WGS sequence"/>
</dbReference>
<dbReference type="Gene3D" id="3.40.720.10">
    <property type="entry name" value="Alkaline Phosphatase, subunit A"/>
    <property type="match status" value="1"/>
</dbReference>
<dbReference type="AlphaFoldDB" id="A0AAV4MWS7"/>
<dbReference type="InterPro" id="IPR017850">
    <property type="entry name" value="Alkaline_phosphatase_core_sf"/>
</dbReference>
<sequence>MDYNIHQKVGRKKGVDEKPSDVDNMPYTTLLYANGPGYNHNFPNGRENLTAVNHRYSRALYHVDGIPMEVKMSQSMLMDPWPISSGASFEQTYVPHALAFASCIGPQRDDCERRRQSYHRQLIECPSVATRWRKT</sequence>
<name>A0AAV4MWS7_CAEEX</name>
<proteinExistence type="predicted"/>
<protein>
    <submittedName>
        <fullName evidence="2">Alkaline phosphatase</fullName>
    </submittedName>
</protein>
<evidence type="ECO:0000256" key="1">
    <source>
        <dbReference type="SAM" id="MobiDB-lite"/>
    </source>
</evidence>